<evidence type="ECO:0000313" key="2">
    <source>
        <dbReference type="Proteomes" id="UP001320159"/>
    </source>
</evidence>
<accession>A0AAP2RC93</accession>
<dbReference type="EMBL" id="PGCK01000005">
    <property type="protein sequence ID" value="MCD1294901.1"/>
    <property type="molecule type" value="Genomic_DNA"/>
</dbReference>
<dbReference type="NCBIfam" id="TIGR04248">
    <property type="entry name" value="SCM_PqqD_rel"/>
    <property type="match status" value="1"/>
</dbReference>
<dbReference type="AlphaFoldDB" id="A0AAP2RC93"/>
<evidence type="ECO:0000313" key="1">
    <source>
        <dbReference type="EMBL" id="MCD1294901.1"/>
    </source>
</evidence>
<keyword evidence="2" id="KW-1185">Reference proteome</keyword>
<reference evidence="1 2" key="1">
    <citation type="submission" date="2017-11" db="EMBL/GenBank/DDBJ databases">
        <title>Isolation and Characterization of Family Methanocellaceae Species from Potential Methane Hydrate Area Offshore Southwestern Taiwan.</title>
        <authorList>
            <person name="Zhang W.-L."/>
            <person name="Chen W.-C."/>
            <person name="Lai M.-C."/>
            <person name="Chen S.-C."/>
        </authorList>
    </citation>
    <scope>NUCLEOTIDE SEQUENCE [LARGE SCALE GENOMIC DNA]</scope>
    <source>
        <strain evidence="1 2">CWC-04</strain>
    </source>
</reference>
<organism evidence="1 2">
    <name type="scientific">Methanooceanicella nereidis</name>
    <dbReference type="NCBI Taxonomy" id="2052831"/>
    <lineage>
        <taxon>Archaea</taxon>
        <taxon>Methanobacteriati</taxon>
        <taxon>Methanobacteriota</taxon>
        <taxon>Stenosarchaea group</taxon>
        <taxon>Methanomicrobia</taxon>
        <taxon>Methanocellales</taxon>
        <taxon>Methanocellaceae</taxon>
        <taxon>Methanooceanicella</taxon>
    </lineage>
</organism>
<dbReference type="Gene3D" id="1.10.10.1150">
    <property type="entry name" value="Coenzyme PQQ synthesis protein D (PqqD)"/>
    <property type="match status" value="1"/>
</dbReference>
<gene>
    <name evidence="1" type="primary">scmD</name>
    <name evidence="1" type="ORF">CUJ83_07810</name>
</gene>
<dbReference type="Proteomes" id="UP001320159">
    <property type="component" value="Unassembled WGS sequence"/>
</dbReference>
<proteinExistence type="predicted"/>
<comment type="caution">
    <text evidence="1">The sequence shown here is derived from an EMBL/GenBank/DDBJ whole genome shotgun (WGS) entry which is preliminary data.</text>
</comment>
<dbReference type="InterPro" id="IPR041881">
    <property type="entry name" value="PqqD_sf"/>
</dbReference>
<dbReference type="Pfam" id="PF05402">
    <property type="entry name" value="PqqD"/>
    <property type="match status" value="1"/>
</dbReference>
<dbReference type="InterPro" id="IPR026342">
    <property type="entry name" value="SCM_PqqD-rel"/>
</dbReference>
<dbReference type="InterPro" id="IPR008792">
    <property type="entry name" value="PQQD"/>
</dbReference>
<sequence length="95" mass="10688">MRGVHLIDRPIANPSIVLREEFDDWALLYDPNTGETFGLNPTGVFIWKHLDGDHTVEDVFGELTENCEGVPDSYKNDVIEFILDLENRGLVGSKA</sequence>
<protein>
    <submittedName>
        <fullName evidence="1">SynChlorMet cassette protein ScmD</fullName>
    </submittedName>
</protein>
<name>A0AAP2RC93_9EURY</name>